<proteinExistence type="predicted"/>
<keyword evidence="2" id="KW-0223">Dioxygenase</keyword>
<accession>A0ABY4ZS94</accession>
<keyword evidence="2" id="KW-0560">Oxidoreductase</keyword>
<reference evidence="2 3" key="1">
    <citation type="submission" date="2022-04" db="EMBL/GenBank/DDBJ databases">
        <title>Genome sequence of soybean root-associated Caulobacter segnis RL271.</title>
        <authorList>
            <person name="Longley R."/>
            <person name="Bonito G."/>
            <person name="Trigodet F."/>
            <person name="Crosson S."/>
            <person name="Fiebig A."/>
        </authorList>
    </citation>
    <scope>NUCLEOTIDE SEQUENCE [LARGE SCALE GENOMIC DNA]</scope>
    <source>
        <strain evidence="2 3">RL271</strain>
    </source>
</reference>
<dbReference type="PROSITE" id="PS51471">
    <property type="entry name" value="FE2OG_OXY"/>
    <property type="match status" value="1"/>
</dbReference>
<evidence type="ECO:0000313" key="2">
    <source>
        <dbReference type="EMBL" id="USQ95570.1"/>
    </source>
</evidence>
<dbReference type="SUPFAM" id="SSF51197">
    <property type="entry name" value="Clavaminate synthase-like"/>
    <property type="match status" value="1"/>
</dbReference>
<sequence>MQADLFAPQPPSHPPAGLSYQPNLISLAEEAALTGHFATLPFKPFEFHGHTGHRQVVSFGWRYDFGRRSLDRTTPIPDFLQPLRGKVAAFAGHPPEAFEQALVTLYEPGAAIGWHRDRPEFGQVAGVSLLTPCRFRFRRKAAKGWERRAFEAAPRSAYLLSGPSRTEWEHSIPPLEARRYSVTFRTLA</sequence>
<feature type="domain" description="Fe2OG dioxygenase" evidence="1">
    <location>
        <begin position="97"/>
        <end position="188"/>
    </location>
</feature>
<dbReference type="InterPro" id="IPR037151">
    <property type="entry name" value="AlkB-like_sf"/>
</dbReference>
<protein>
    <submittedName>
        <fullName evidence="2">Alpha-ketoglutarate-dependent dioxygenase AlkB</fullName>
    </submittedName>
</protein>
<evidence type="ECO:0000259" key="1">
    <source>
        <dbReference type="PROSITE" id="PS51471"/>
    </source>
</evidence>
<dbReference type="Gene3D" id="2.60.120.590">
    <property type="entry name" value="Alpha-ketoglutarate-dependent dioxygenase AlkB-like"/>
    <property type="match status" value="1"/>
</dbReference>
<dbReference type="EMBL" id="CP096040">
    <property type="protein sequence ID" value="USQ95570.1"/>
    <property type="molecule type" value="Genomic_DNA"/>
</dbReference>
<dbReference type="InterPro" id="IPR027450">
    <property type="entry name" value="AlkB-like"/>
</dbReference>
<dbReference type="InterPro" id="IPR005123">
    <property type="entry name" value="Oxoglu/Fe-dep_dioxygenase_dom"/>
</dbReference>
<dbReference type="PANTHER" id="PTHR12463:SF1">
    <property type="entry name" value="2-OXOGLUTARATE AND FE-DEPENDENT OXYGENASE FAMILY PROTEIN"/>
    <property type="match status" value="1"/>
</dbReference>
<name>A0ABY4ZS94_9CAUL</name>
<dbReference type="Proteomes" id="UP001057520">
    <property type="component" value="Chromosome"/>
</dbReference>
<evidence type="ECO:0000313" key="3">
    <source>
        <dbReference type="Proteomes" id="UP001057520"/>
    </source>
</evidence>
<organism evidence="2 3">
    <name type="scientific">Caulobacter segnis</name>
    <dbReference type="NCBI Taxonomy" id="88688"/>
    <lineage>
        <taxon>Bacteria</taxon>
        <taxon>Pseudomonadati</taxon>
        <taxon>Pseudomonadota</taxon>
        <taxon>Alphaproteobacteria</taxon>
        <taxon>Caulobacterales</taxon>
        <taxon>Caulobacteraceae</taxon>
        <taxon>Caulobacter</taxon>
    </lineage>
</organism>
<dbReference type="PANTHER" id="PTHR12463">
    <property type="entry name" value="OXYGENASE-RELATED"/>
    <property type="match status" value="1"/>
</dbReference>
<dbReference type="InterPro" id="IPR032857">
    <property type="entry name" value="ALKBH4"/>
</dbReference>
<dbReference type="Pfam" id="PF13532">
    <property type="entry name" value="2OG-FeII_Oxy_2"/>
    <property type="match status" value="1"/>
</dbReference>
<gene>
    <name evidence="2" type="ORF">MZV50_23995</name>
</gene>
<dbReference type="GO" id="GO:0051213">
    <property type="term" value="F:dioxygenase activity"/>
    <property type="evidence" value="ECO:0007669"/>
    <property type="project" value="UniProtKB-KW"/>
</dbReference>
<keyword evidence="3" id="KW-1185">Reference proteome</keyword>